<evidence type="ECO:0000256" key="3">
    <source>
        <dbReference type="ARBA" id="ARBA00022729"/>
    </source>
</evidence>
<comment type="subunit">
    <text evidence="10">Interacts (via lumenal domain) with lysosomal protein MFSD1; the interaction starts while both proteins are still in the endoplasmic reticulum and is required for stabilization of MFSD1 in lysosomes but has no direct effect on its targeting to lysosomes or transporter activity.</text>
</comment>
<dbReference type="Proteomes" id="UP000235965">
    <property type="component" value="Unassembled WGS sequence"/>
</dbReference>
<dbReference type="InParanoid" id="A0A2J7QXI7"/>
<dbReference type="Pfam" id="PF15065">
    <property type="entry name" value="NCU-G1"/>
    <property type="match status" value="1"/>
</dbReference>
<evidence type="ECO:0000256" key="4">
    <source>
        <dbReference type="ARBA" id="ARBA00022989"/>
    </source>
</evidence>
<evidence type="ECO:0000256" key="5">
    <source>
        <dbReference type="ARBA" id="ARBA00023136"/>
    </source>
</evidence>
<keyword evidence="4 11" id="KW-1133">Transmembrane helix</keyword>
<keyword evidence="6" id="KW-0325">Glycoprotein</keyword>
<evidence type="ECO:0000256" key="8">
    <source>
        <dbReference type="ARBA" id="ARBA00024176"/>
    </source>
</evidence>
<evidence type="ECO:0000313" key="12">
    <source>
        <dbReference type="EMBL" id="PNF33274.1"/>
    </source>
</evidence>
<keyword evidence="3" id="KW-0732">Signal</keyword>
<dbReference type="OrthoDB" id="6264340at2759"/>
<protein>
    <recommendedName>
        <fullName evidence="14">Lysosomal protein NCU-G1</fullName>
    </recommendedName>
</protein>
<comment type="subcellular location">
    <subcellularLocation>
        <location evidence="9">Lysosome membrane</location>
        <topology evidence="9">Single-pass type I membrane protein</topology>
        <orientation evidence="9">Lumenal side</orientation>
    </subcellularLocation>
</comment>
<accession>A0A2J7QXI7</accession>
<keyword evidence="13" id="KW-1185">Reference proteome</keyword>
<evidence type="ECO:0000256" key="2">
    <source>
        <dbReference type="ARBA" id="ARBA00022692"/>
    </source>
</evidence>
<reference evidence="12 13" key="1">
    <citation type="submission" date="2017-12" db="EMBL/GenBank/DDBJ databases">
        <title>Hemimetabolous genomes reveal molecular basis of termite eusociality.</title>
        <authorList>
            <person name="Harrison M.C."/>
            <person name="Jongepier E."/>
            <person name="Robertson H.M."/>
            <person name="Arning N."/>
            <person name="Bitard-Feildel T."/>
            <person name="Chao H."/>
            <person name="Childers C.P."/>
            <person name="Dinh H."/>
            <person name="Doddapaneni H."/>
            <person name="Dugan S."/>
            <person name="Gowin J."/>
            <person name="Greiner C."/>
            <person name="Han Y."/>
            <person name="Hu H."/>
            <person name="Hughes D.S.T."/>
            <person name="Huylmans A.-K."/>
            <person name="Kemena C."/>
            <person name="Kremer L.P.M."/>
            <person name="Lee S.L."/>
            <person name="Lopez-Ezquerra A."/>
            <person name="Mallet L."/>
            <person name="Monroy-Kuhn J.M."/>
            <person name="Moser A."/>
            <person name="Murali S.C."/>
            <person name="Muzny D.M."/>
            <person name="Otani S."/>
            <person name="Piulachs M.-D."/>
            <person name="Poelchau M."/>
            <person name="Qu J."/>
            <person name="Schaub F."/>
            <person name="Wada-Katsumata A."/>
            <person name="Worley K.C."/>
            <person name="Xie Q."/>
            <person name="Ylla G."/>
            <person name="Poulsen M."/>
            <person name="Gibbs R.A."/>
            <person name="Schal C."/>
            <person name="Richards S."/>
            <person name="Belles X."/>
            <person name="Korb J."/>
            <person name="Bornberg-Bauer E."/>
        </authorList>
    </citation>
    <scope>NUCLEOTIDE SEQUENCE [LARGE SCALE GENOMIC DNA]</scope>
    <source>
        <tissue evidence="12">Whole body</tissue>
    </source>
</reference>
<dbReference type="EMBL" id="NEVH01009381">
    <property type="protein sequence ID" value="PNF33274.1"/>
    <property type="molecule type" value="Genomic_DNA"/>
</dbReference>
<keyword evidence="2 11" id="KW-0812">Transmembrane</keyword>
<evidence type="ECO:0000256" key="11">
    <source>
        <dbReference type="SAM" id="Phobius"/>
    </source>
</evidence>
<evidence type="ECO:0000256" key="1">
    <source>
        <dbReference type="ARBA" id="ARBA00010599"/>
    </source>
</evidence>
<dbReference type="PANTHER" id="PTHR31981">
    <property type="entry name" value="GLYCOSYLATED LYSOSOMAL MEMBRANE PROTEIN"/>
    <property type="match status" value="1"/>
</dbReference>
<gene>
    <name evidence="12" type="ORF">B7P43_G10617</name>
</gene>
<keyword evidence="5 11" id="KW-0472">Membrane</keyword>
<comment type="caution">
    <text evidence="12">The sequence shown here is derived from an EMBL/GenBank/DDBJ whole genome shotgun (WGS) entry which is preliminary data.</text>
</comment>
<name>A0A2J7QXI7_9NEOP</name>
<dbReference type="PANTHER" id="PTHR31981:SF1">
    <property type="entry name" value="GLYCOSYLATED LYSOSOMAL MEMBRANE PROTEIN"/>
    <property type="match status" value="1"/>
</dbReference>
<evidence type="ECO:0008006" key="14">
    <source>
        <dbReference type="Google" id="ProtNLM"/>
    </source>
</evidence>
<sequence length="427" mass="48023">MCVSEVFRKHKMLVIEKYCLYRMIVAWISLSSFIYLANANDSLRKLNTSYNPGCSDADCSSFKVVYVEAEGLNDTLHYLWDFTQKPSIFMAATPVKSQLNISWDHFKGNNNKSITFNEEPIYSFGIVLDKLWEYNDINDTGLMDLKSRDSRYVRALDMENFNWTLTSFGNESVENVDVVMEASSYTPKDSTAVISGSIRLVLSAFGFRDHYGELPRLLHSANCTQVELVLDKLKTNSSFSSSRFAVGVLIASSDKANTTASIISRKSLDDEHSPGVFTLVDLQTPMAESGRGGYLQWRPVAYVAKERNVANSTETNSYGVTDVKDHTAYLNHTLLYAYYSSNLDSLLVQSTAVSFGLKEDGFYKKTNYTSWTFMMGYGKPPNENFSLLVIFVISIGLGLPALLIIISGLVMAVRRISRKNDDLFLNR</sequence>
<proteinExistence type="inferred from homology"/>
<organism evidence="12 13">
    <name type="scientific">Cryptotermes secundus</name>
    <dbReference type="NCBI Taxonomy" id="105785"/>
    <lineage>
        <taxon>Eukaryota</taxon>
        <taxon>Metazoa</taxon>
        <taxon>Ecdysozoa</taxon>
        <taxon>Arthropoda</taxon>
        <taxon>Hexapoda</taxon>
        <taxon>Insecta</taxon>
        <taxon>Pterygota</taxon>
        <taxon>Neoptera</taxon>
        <taxon>Polyneoptera</taxon>
        <taxon>Dictyoptera</taxon>
        <taxon>Blattodea</taxon>
        <taxon>Blattoidea</taxon>
        <taxon>Termitoidae</taxon>
        <taxon>Kalotermitidae</taxon>
        <taxon>Cryptotermitinae</taxon>
        <taxon>Cryptotermes</taxon>
    </lineage>
</organism>
<comment type="similarity">
    <text evidence="1">Belongs to the GLMP family.</text>
</comment>
<feature type="transmembrane region" description="Helical" evidence="11">
    <location>
        <begin position="385"/>
        <end position="413"/>
    </location>
</feature>
<comment type="function">
    <text evidence="8">Required to protect lysosomal transporter MFSD1 from lysosomal proteolysis and for MFSD1 lysosomal localization.</text>
</comment>
<dbReference type="AlphaFoldDB" id="A0A2J7QXI7"/>
<keyword evidence="7" id="KW-0458">Lysosome</keyword>
<evidence type="ECO:0000256" key="9">
    <source>
        <dbReference type="ARBA" id="ARBA00024189"/>
    </source>
</evidence>
<evidence type="ECO:0000256" key="6">
    <source>
        <dbReference type="ARBA" id="ARBA00023180"/>
    </source>
</evidence>
<feature type="transmembrane region" description="Helical" evidence="11">
    <location>
        <begin position="20"/>
        <end position="37"/>
    </location>
</feature>
<evidence type="ECO:0000256" key="7">
    <source>
        <dbReference type="ARBA" id="ARBA00023228"/>
    </source>
</evidence>
<dbReference type="InterPro" id="IPR029382">
    <property type="entry name" value="NCU-G1"/>
</dbReference>
<evidence type="ECO:0000313" key="13">
    <source>
        <dbReference type="Proteomes" id="UP000235965"/>
    </source>
</evidence>
<evidence type="ECO:0000256" key="10">
    <source>
        <dbReference type="ARBA" id="ARBA00044960"/>
    </source>
</evidence>
<dbReference type="GO" id="GO:0005765">
    <property type="term" value="C:lysosomal membrane"/>
    <property type="evidence" value="ECO:0007669"/>
    <property type="project" value="UniProtKB-SubCell"/>
</dbReference>